<feature type="domain" description="Methyltransferase FkbM" evidence="1">
    <location>
        <begin position="87"/>
        <end position="253"/>
    </location>
</feature>
<sequence>MTRSPLDFGRAGEDTLTGRAKRFARESYWRARLAPSGWRHRAELDGLSAEFRMATRCEFQRATTLVGEGAVISALLSELDGDEVVWDVGANVGMYACFVLRKLTGGAVVCFEPEPSNEARLRTNLAANGPERRWRTSTLALSDRSGPGRLASERREVGAGHHYLTDGEGESETEGQVLRVDCRRGDELAGGAFPSPDVVKIDVQGAELNVLRGMGDALDGVETAFVEVHAEKCRRYGTTAEEIEGYLRDRGFSLDSLGEPTWDRRGVYHVRARRGTNADENGNAETES</sequence>
<reference evidence="2 3" key="1">
    <citation type="submission" date="2022-06" db="EMBL/GenBank/DDBJ databases">
        <title>Halogeometricum sp. a new haloarchaeum isolate from saline soil.</title>
        <authorList>
            <person name="Strakova D."/>
            <person name="Galisteo C."/>
            <person name="Sanchez-Porro C."/>
            <person name="Ventosa A."/>
        </authorList>
    </citation>
    <scope>NUCLEOTIDE SEQUENCE [LARGE SCALE GENOMIC DNA]</scope>
    <source>
        <strain evidence="3">S3BR25-2</strain>
    </source>
</reference>
<dbReference type="GO" id="GO:0008168">
    <property type="term" value="F:methyltransferase activity"/>
    <property type="evidence" value="ECO:0007669"/>
    <property type="project" value="UniProtKB-KW"/>
</dbReference>
<dbReference type="InterPro" id="IPR006342">
    <property type="entry name" value="FkbM_mtfrase"/>
</dbReference>
<dbReference type="Gene3D" id="3.40.50.150">
    <property type="entry name" value="Vaccinia Virus protein VP39"/>
    <property type="match status" value="1"/>
</dbReference>
<name>A0ABU2G370_9EURY</name>
<organism evidence="2 3">
    <name type="scientific">Halogeometricum luteum</name>
    <dbReference type="NCBI Taxonomy" id="2950537"/>
    <lineage>
        <taxon>Archaea</taxon>
        <taxon>Methanobacteriati</taxon>
        <taxon>Methanobacteriota</taxon>
        <taxon>Stenosarchaea group</taxon>
        <taxon>Halobacteria</taxon>
        <taxon>Halobacteriales</taxon>
        <taxon>Haloferacaceae</taxon>
        <taxon>Halogeometricum</taxon>
    </lineage>
</organism>
<accession>A0ABU2G370</accession>
<keyword evidence="2" id="KW-0489">Methyltransferase</keyword>
<proteinExistence type="predicted"/>
<dbReference type="Pfam" id="PF05050">
    <property type="entry name" value="Methyltransf_21"/>
    <property type="match status" value="1"/>
</dbReference>
<evidence type="ECO:0000313" key="2">
    <source>
        <dbReference type="EMBL" id="MDS0295241.1"/>
    </source>
</evidence>
<dbReference type="EMBL" id="JAMQOQ010000003">
    <property type="protein sequence ID" value="MDS0295241.1"/>
    <property type="molecule type" value="Genomic_DNA"/>
</dbReference>
<dbReference type="InterPro" id="IPR029063">
    <property type="entry name" value="SAM-dependent_MTases_sf"/>
</dbReference>
<keyword evidence="3" id="KW-1185">Reference proteome</keyword>
<comment type="caution">
    <text evidence="2">The sequence shown here is derived from an EMBL/GenBank/DDBJ whole genome shotgun (WGS) entry which is preliminary data.</text>
</comment>
<dbReference type="NCBIfam" id="TIGR01444">
    <property type="entry name" value="fkbM_fam"/>
    <property type="match status" value="1"/>
</dbReference>
<dbReference type="RefSeq" id="WP_310929106.1">
    <property type="nucleotide sequence ID" value="NZ_JAMQOQ010000003.1"/>
</dbReference>
<dbReference type="PANTHER" id="PTHR34203:SF15">
    <property type="entry name" value="SLL1173 PROTEIN"/>
    <property type="match status" value="1"/>
</dbReference>
<dbReference type="PANTHER" id="PTHR34203">
    <property type="entry name" value="METHYLTRANSFERASE, FKBM FAMILY PROTEIN"/>
    <property type="match status" value="1"/>
</dbReference>
<evidence type="ECO:0000259" key="1">
    <source>
        <dbReference type="Pfam" id="PF05050"/>
    </source>
</evidence>
<dbReference type="GO" id="GO:0032259">
    <property type="term" value="P:methylation"/>
    <property type="evidence" value="ECO:0007669"/>
    <property type="project" value="UniProtKB-KW"/>
</dbReference>
<dbReference type="Proteomes" id="UP001254813">
    <property type="component" value="Unassembled WGS sequence"/>
</dbReference>
<dbReference type="InterPro" id="IPR052514">
    <property type="entry name" value="SAM-dependent_MTase"/>
</dbReference>
<dbReference type="SUPFAM" id="SSF53335">
    <property type="entry name" value="S-adenosyl-L-methionine-dependent methyltransferases"/>
    <property type="match status" value="1"/>
</dbReference>
<evidence type="ECO:0000313" key="3">
    <source>
        <dbReference type="Proteomes" id="UP001254813"/>
    </source>
</evidence>
<keyword evidence="2" id="KW-0808">Transferase</keyword>
<gene>
    <name evidence="2" type="ORF">NDI79_13745</name>
</gene>
<protein>
    <submittedName>
        <fullName evidence="2">FkbM family methyltransferase</fullName>
    </submittedName>
</protein>